<keyword evidence="3" id="KW-1185">Reference proteome</keyword>
<dbReference type="Proteomes" id="UP001610563">
    <property type="component" value="Unassembled WGS sequence"/>
</dbReference>
<comment type="caution">
    <text evidence="2">The sequence shown here is derived from an EMBL/GenBank/DDBJ whole genome shotgun (WGS) entry which is preliminary data.</text>
</comment>
<gene>
    <name evidence="2" type="ORF">BJX66DRAFT_231189</name>
</gene>
<protein>
    <recommendedName>
        <fullName evidence="1">Leucine-rich repeat domain-containing protein</fullName>
    </recommendedName>
</protein>
<reference evidence="2 3" key="1">
    <citation type="submission" date="2024-07" db="EMBL/GenBank/DDBJ databases">
        <title>Section-level genome sequencing and comparative genomics of Aspergillus sections Usti and Cavernicolus.</title>
        <authorList>
            <consortium name="Lawrence Berkeley National Laboratory"/>
            <person name="Nybo J.L."/>
            <person name="Vesth T.C."/>
            <person name="Theobald S."/>
            <person name="Frisvad J.C."/>
            <person name="Larsen T.O."/>
            <person name="Kjaerboelling I."/>
            <person name="Rothschild-Mancinelli K."/>
            <person name="Lyhne E.K."/>
            <person name="Kogle M.E."/>
            <person name="Barry K."/>
            <person name="Clum A."/>
            <person name="Na H."/>
            <person name="Ledsgaard L."/>
            <person name="Lin J."/>
            <person name="Lipzen A."/>
            <person name="Kuo A."/>
            <person name="Riley R."/>
            <person name="Mondo S."/>
            <person name="Labutti K."/>
            <person name="Haridas S."/>
            <person name="Pangalinan J."/>
            <person name="Salamov A.A."/>
            <person name="Simmons B.A."/>
            <person name="Magnuson J.K."/>
            <person name="Chen J."/>
            <person name="Drula E."/>
            <person name="Henrissat B."/>
            <person name="Wiebenga A."/>
            <person name="Lubbers R.J."/>
            <person name="Gomes A.C."/>
            <person name="Makela M.R."/>
            <person name="Stajich J."/>
            <person name="Grigoriev I.V."/>
            <person name="Mortensen U.H."/>
            <person name="De Vries R.P."/>
            <person name="Baker S.E."/>
            <person name="Andersen M.R."/>
        </authorList>
    </citation>
    <scope>NUCLEOTIDE SEQUENCE [LARGE SCALE GENOMIC DNA]</scope>
    <source>
        <strain evidence="2 3">CBS 209.92</strain>
    </source>
</reference>
<feature type="domain" description="Leucine-rich repeat" evidence="1">
    <location>
        <begin position="3"/>
        <end position="262"/>
    </location>
</feature>
<dbReference type="EMBL" id="JBFTWV010000060">
    <property type="protein sequence ID" value="KAL2793239.1"/>
    <property type="molecule type" value="Genomic_DNA"/>
</dbReference>
<evidence type="ECO:0000259" key="1">
    <source>
        <dbReference type="Pfam" id="PF24969"/>
    </source>
</evidence>
<dbReference type="InterPro" id="IPR056867">
    <property type="entry name" value="LRR_15"/>
</dbReference>
<proteinExistence type="predicted"/>
<accession>A0ABR4G2J6</accession>
<evidence type="ECO:0000313" key="3">
    <source>
        <dbReference type="Proteomes" id="UP001610563"/>
    </source>
</evidence>
<evidence type="ECO:0000313" key="2">
    <source>
        <dbReference type="EMBL" id="KAL2793239.1"/>
    </source>
</evidence>
<sequence length="331" mass="37054">MAWERDLKKENPDAWIALLLTLLPNLRRLEIQFPDRSTYVPQVILRAAAGQFRIAVLQRLEEVVVSAAFEPYGLVTSLVLPFFGLSALRSVFTDALFDGESGVAIGSSPIKHLSIGACRGGLESLSELIRNCPNLESYQHGYFPFNGWAPPSINPLIYPAVLQAKETLKRLWLDIELLPEMEEPIWPSFIEFKALQFLHAPHGLLGKFYRSGIFAQAPVPDLASTLPVSLKELHITKIHGAGAINVVAEALMNYILSKTVHITDIVVFTTPVPVELAMPPSVSDTELLIRLVDLCRRLRIGFAKCDPRDPHASRKGWRFEEPFPARDTRMR</sequence>
<name>A0ABR4G2J6_9EURO</name>
<dbReference type="Pfam" id="PF24969">
    <property type="entry name" value="LRR_15"/>
    <property type="match status" value="1"/>
</dbReference>
<organism evidence="2 3">
    <name type="scientific">Aspergillus keveii</name>
    <dbReference type="NCBI Taxonomy" id="714993"/>
    <lineage>
        <taxon>Eukaryota</taxon>
        <taxon>Fungi</taxon>
        <taxon>Dikarya</taxon>
        <taxon>Ascomycota</taxon>
        <taxon>Pezizomycotina</taxon>
        <taxon>Eurotiomycetes</taxon>
        <taxon>Eurotiomycetidae</taxon>
        <taxon>Eurotiales</taxon>
        <taxon>Aspergillaceae</taxon>
        <taxon>Aspergillus</taxon>
        <taxon>Aspergillus subgen. Nidulantes</taxon>
    </lineage>
</organism>